<organism evidence="1 2">
    <name type="scientific">Mycobacterium pseudoshottsii</name>
    <dbReference type="NCBI Taxonomy" id="265949"/>
    <lineage>
        <taxon>Bacteria</taxon>
        <taxon>Bacillati</taxon>
        <taxon>Actinomycetota</taxon>
        <taxon>Actinomycetes</taxon>
        <taxon>Mycobacteriales</taxon>
        <taxon>Mycobacteriaceae</taxon>
        <taxon>Mycobacterium</taxon>
        <taxon>Mycobacterium ulcerans group</taxon>
    </lineage>
</organism>
<protein>
    <submittedName>
        <fullName evidence="1">Uncharacterized protein</fullName>
    </submittedName>
</protein>
<name>A0A9N7LJC6_9MYCO</name>
<dbReference type="EMBL" id="AP026367">
    <property type="protein sequence ID" value="BDN80475.1"/>
    <property type="molecule type" value="Genomic_DNA"/>
</dbReference>
<gene>
    <name evidence="1" type="ORF">NJB1907Z4_C06900</name>
</gene>
<accession>A0A9N7LJC6</accession>
<keyword evidence="2" id="KW-1185">Reference proteome</keyword>
<evidence type="ECO:0000313" key="2">
    <source>
        <dbReference type="Proteomes" id="UP001058626"/>
    </source>
</evidence>
<sequence length="86" mass="9537">MPLTTLTTELLRDYLRAHPRRSEPDAPLFCAVTLTPFKPTGKRATDDRGNRITPTGTDALAALSVDEAAGRLVLDWSAPIRHQTFY</sequence>
<reference evidence="1" key="1">
    <citation type="submission" date="2022-06" db="EMBL/GenBank/DDBJ databases">
        <title>Complete genome sequence of Mycobacterium pseudoshottsii NJB1907-Z4.</title>
        <authorList>
            <person name="Komine T."/>
            <person name="Fukano H."/>
            <person name="Wada S."/>
        </authorList>
    </citation>
    <scope>NUCLEOTIDE SEQUENCE</scope>
    <source>
        <strain evidence="1">NJB1907-Z4</strain>
    </source>
</reference>
<proteinExistence type="predicted"/>
<dbReference type="Proteomes" id="UP001058626">
    <property type="component" value="Chromosome"/>
</dbReference>
<dbReference type="RefSeq" id="WP_020784959.1">
    <property type="nucleotide sequence ID" value="NZ_AP026367.1"/>
</dbReference>
<evidence type="ECO:0000313" key="1">
    <source>
        <dbReference type="EMBL" id="BDN80475.1"/>
    </source>
</evidence>
<dbReference type="AlphaFoldDB" id="A0A9N7LJC6"/>